<dbReference type="RefSeq" id="WP_218318517.1">
    <property type="nucleotide sequence ID" value="NZ_JAEEGC010000004.1"/>
</dbReference>
<keyword evidence="2" id="KW-1185">Reference proteome</keyword>
<comment type="caution">
    <text evidence="1">The sequence shown here is derived from an EMBL/GenBank/DDBJ whole genome shotgun (WGS) entry which is preliminary data.</text>
</comment>
<evidence type="ECO:0000313" key="2">
    <source>
        <dbReference type="Proteomes" id="UP000694308"/>
    </source>
</evidence>
<dbReference type="AlphaFoldDB" id="A0A949TQP8"/>
<sequence>MNAAENLNGKFNLKQEFQKGARQNLLLLFKIGEFLNEHLKSKFGKYKEYVFLFVNL</sequence>
<gene>
    <name evidence="1" type="ORF">I6U48_00915</name>
</gene>
<dbReference type="Proteomes" id="UP000694308">
    <property type="component" value="Unassembled WGS sequence"/>
</dbReference>
<dbReference type="EMBL" id="JAEEGC010000004">
    <property type="protein sequence ID" value="MBV7271481.1"/>
    <property type="molecule type" value="Genomic_DNA"/>
</dbReference>
<protein>
    <submittedName>
        <fullName evidence="1">Uncharacterized protein</fullName>
    </submittedName>
</protein>
<name>A0A949TQP8_9CLOT</name>
<evidence type="ECO:0000313" key="1">
    <source>
        <dbReference type="EMBL" id="MBV7271481.1"/>
    </source>
</evidence>
<reference evidence="1" key="1">
    <citation type="submission" date="2020-12" db="EMBL/GenBank/DDBJ databases">
        <title>Clostridium thailandense sp. nov., a novel acetogenic bacterium isolated from peat land soil in Thailand.</title>
        <authorList>
            <person name="Chaikitkaew S."/>
            <person name="Birkeland N.K."/>
        </authorList>
    </citation>
    <scope>NUCLEOTIDE SEQUENCE</scope>
    <source>
        <strain evidence="1">PL3</strain>
    </source>
</reference>
<proteinExistence type="predicted"/>
<organism evidence="1 2">
    <name type="scientific">Clostridium thailandense</name>
    <dbReference type="NCBI Taxonomy" id="2794346"/>
    <lineage>
        <taxon>Bacteria</taxon>
        <taxon>Bacillati</taxon>
        <taxon>Bacillota</taxon>
        <taxon>Clostridia</taxon>
        <taxon>Eubacteriales</taxon>
        <taxon>Clostridiaceae</taxon>
        <taxon>Clostridium</taxon>
    </lineage>
</organism>
<accession>A0A949TQP8</accession>